<reference evidence="2" key="1">
    <citation type="journal article" date="2024" name="Proc. Natl. Acad. Sci. U.S.A.">
        <title>Extraordinary preservation of gene collinearity over three hundred million years revealed in homosporous lycophytes.</title>
        <authorList>
            <person name="Li C."/>
            <person name="Wickell D."/>
            <person name="Kuo L.Y."/>
            <person name="Chen X."/>
            <person name="Nie B."/>
            <person name="Liao X."/>
            <person name="Peng D."/>
            <person name="Ji J."/>
            <person name="Jenkins J."/>
            <person name="Williams M."/>
            <person name="Shu S."/>
            <person name="Plott C."/>
            <person name="Barry K."/>
            <person name="Rajasekar S."/>
            <person name="Grimwood J."/>
            <person name="Han X."/>
            <person name="Sun S."/>
            <person name="Hou Z."/>
            <person name="He W."/>
            <person name="Dai G."/>
            <person name="Sun C."/>
            <person name="Schmutz J."/>
            <person name="Leebens-Mack J.H."/>
            <person name="Li F.W."/>
            <person name="Wang L."/>
        </authorList>
    </citation>
    <scope>NUCLEOTIDE SEQUENCE [LARGE SCALE GENOMIC DNA]</scope>
    <source>
        <strain evidence="2">cv. PW_Plant_1</strain>
    </source>
</reference>
<evidence type="ECO:0000313" key="2">
    <source>
        <dbReference type="Proteomes" id="UP001162992"/>
    </source>
</evidence>
<dbReference type="EMBL" id="CM055103">
    <property type="protein sequence ID" value="KAJ7537104.1"/>
    <property type="molecule type" value="Genomic_DNA"/>
</dbReference>
<comment type="caution">
    <text evidence="1">The sequence shown here is derived from an EMBL/GenBank/DDBJ whole genome shotgun (WGS) entry which is preliminary data.</text>
</comment>
<proteinExistence type="predicted"/>
<name>A0ACC2C516_DIPCM</name>
<sequence>MEEIGDPRSADRPLSSVYGTTHQRCQKMIHHSLSKNPMVKFMRQALDTAGCPVGDKFFKATTCEKVVGGGFQSDLGVVICCNHVLFQKEVDMILTHELIHAYDHCRAKNLDWSNCEHHACSEIRAANLSGDCHFKQEFNRGNFGFQKHHQVPIVCVKRRALLSVAMNPNCSKSDAESAIDAVWSTCYKDTQPFDRVP</sequence>
<protein>
    <submittedName>
        <fullName evidence="1">Uncharacterized protein</fullName>
    </submittedName>
</protein>
<evidence type="ECO:0000313" key="1">
    <source>
        <dbReference type="EMBL" id="KAJ7537104.1"/>
    </source>
</evidence>
<organism evidence="1 2">
    <name type="scientific">Diphasiastrum complanatum</name>
    <name type="common">Issler's clubmoss</name>
    <name type="synonym">Lycopodium complanatum</name>
    <dbReference type="NCBI Taxonomy" id="34168"/>
    <lineage>
        <taxon>Eukaryota</taxon>
        <taxon>Viridiplantae</taxon>
        <taxon>Streptophyta</taxon>
        <taxon>Embryophyta</taxon>
        <taxon>Tracheophyta</taxon>
        <taxon>Lycopodiopsida</taxon>
        <taxon>Lycopodiales</taxon>
        <taxon>Lycopodiaceae</taxon>
        <taxon>Lycopodioideae</taxon>
        <taxon>Diphasiastrum</taxon>
    </lineage>
</organism>
<accession>A0ACC2C516</accession>
<gene>
    <name evidence="1" type="ORF">O6H91_12G097500</name>
</gene>
<dbReference type="Proteomes" id="UP001162992">
    <property type="component" value="Chromosome 12"/>
</dbReference>
<keyword evidence="2" id="KW-1185">Reference proteome</keyword>